<proteinExistence type="predicted"/>
<evidence type="ECO:0000313" key="2">
    <source>
        <dbReference type="Proteomes" id="UP001054837"/>
    </source>
</evidence>
<evidence type="ECO:0000313" key="1">
    <source>
        <dbReference type="EMBL" id="GIY69201.1"/>
    </source>
</evidence>
<comment type="caution">
    <text evidence="1">The sequence shown here is derived from an EMBL/GenBank/DDBJ whole genome shotgun (WGS) entry which is preliminary data.</text>
</comment>
<protein>
    <submittedName>
        <fullName evidence="1">IRF tryptophan pentad repeat domain-containing protein</fullName>
    </submittedName>
</protein>
<dbReference type="AlphaFoldDB" id="A0AAV4VFR3"/>
<sequence>MQEWRKEAGAREIPLLHLANKHAKFSQYVNIWKTSKEKFVKMGRNGSKLIAFFLDGLKTNKYQNLKFEDSSRLIFSLYLPFKTNKLDKKNEDVLKDWYHINNKKYFYSTNYTEAKQAMMASLRKSDYVEQIVIGASKMTFTILTPKEIKEKKDKKLILKKEKESVASPEYGSVMNNPYLALSPYNATGSINENNGLLQAIEHDHYFGFSPFERLPSNGNVWEASSYENAEVQDGHTKFVACESGNIETNANLLEEVCNQEHNIVSLDDLDKIPSKDLVKCDGTLNFDLKEFISIYIPDGDIHDFLKKPEIRYLCKKLEYLVETPILFCEYLDSQVSEVVTSGQFKIIFDEAVLKEILDKNLKIRDYQLVNGHMLVILEPDIP</sequence>
<name>A0AAV4VFR3_9ARAC</name>
<dbReference type="EMBL" id="BPLQ01013022">
    <property type="protein sequence ID" value="GIY69201.1"/>
    <property type="molecule type" value="Genomic_DNA"/>
</dbReference>
<dbReference type="Proteomes" id="UP001054837">
    <property type="component" value="Unassembled WGS sequence"/>
</dbReference>
<reference evidence="1 2" key="1">
    <citation type="submission" date="2021-06" db="EMBL/GenBank/DDBJ databases">
        <title>Caerostris darwini draft genome.</title>
        <authorList>
            <person name="Kono N."/>
            <person name="Arakawa K."/>
        </authorList>
    </citation>
    <scope>NUCLEOTIDE SEQUENCE [LARGE SCALE GENOMIC DNA]</scope>
</reference>
<organism evidence="1 2">
    <name type="scientific">Caerostris darwini</name>
    <dbReference type="NCBI Taxonomy" id="1538125"/>
    <lineage>
        <taxon>Eukaryota</taxon>
        <taxon>Metazoa</taxon>
        <taxon>Ecdysozoa</taxon>
        <taxon>Arthropoda</taxon>
        <taxon>Chelicerata</taxon>
        <taxon>Arachnida</taxon>
        <taxon>Araneae</taxon>
        <taxon>Araneomorphae</taxon>
        <taxon>Entelegynae</taxon>
        <taxon>Araneoidea</taxon>
        <taxon>Araneidae</taxon>
        <taxon>Caerostris</taxon>
    </lineage>
</organism>
<keyword evidence="2" id="KW-1185">Reference proteome</keyword>
<gene>
    <name evidence="1" type="primary">AVEN_79507_1</name>
    <name evidence="1" type="ORF">CDAR_370831</name>
</gene>
<accession>A0AAV4VFR3</accession>